<organism evidence="2 3">
    <name type="scientific">Periplaneta americana</name>
    <name type="common">American cockroach</name>
    <name type="synonym">Blatta americana</name>
    <dbReference type="NCBI Taxonomy" id="6978"/>
    <lineage>
        <taxon>Eukaryota</taxon>
        <taxon>Metazoa</taxon>
        <taxon>Ecdysozoa</taxon>
        <taxon>Arthropoda</taxon>
        <taxon>Hexapoda</taxon>
        <taxon>Insecta</taxon>
        <taxon>Pterygota</taxon>
        <taxon>Neoptera</taxon>
        <taxon>Polyneoptera</taxon>
        <taxon>Dictyoptera</taxon>
        <taxon>Blattodea</taxon>
        <taxon>Blattoidea</taxon>
        <taxon>Blattidae</taxon>
        <taxon>Blattinae</taxon>
        <taxon>Periplaneta</taxon>
    </lineage>
</organism>
<proteinExistence type="predicted"/>
<sequence length="307" mass="35228">MLCRQRFEEIGQTEWENVCRKVEEIELEYCEKDGIVEERIERIVIEDNGMESRDEDNECENNPMENEDEDMSALLCDGVSGFYLQPCQMTYFNYKFHFSRDALIVSNGRNKAQLTLVLLPQVVYLFIVLVYVGHDVTSLRCDVIGAILFVKIHRKSAVILRHQRTIIWHILLRFIEVSSYLKTPETNHLARSEISCCALAFPPISTTSIVNTYRFEVINVLNCRVIAMSVKRKALFVSEKFEILRKYDENSTLNQKQLSDSLGIPSSTLITIIKNRDSITAAATSGGCKRMRVKCGKHEDLESTHTA</sequence>
<dbReference type="Gene3D" id="1.10.10.60">
    <property type="entry name" value="Homeodomain-like"/>
    <property type="match status" value="1"/>
</dbReference>
<reference evidence="2 3" key="1">
    <citation type="journal article" date="2022" name="Allergy">
        <title>Genome assembly and annotation of Periplaneta americana reveal a comprehensive cockroach allergen profile.</title>
        <authorList>
            <person name="Wang L."/>
            <person name="Xiong Q."/>
            <person name="Saelim N."/>
            <person name="Wang L."/>
            <person name="Nong W."/>
            <person name="Wan A.T."/>
            <person name="Shi M."/>
            <person name="Liu X."/>
            <person name="Cao Q."/>
            <person name="Hui J.H.L."/>
            <person name="Sookrung N."/>
            <person name="Leung T.F."/>
            <person name="Tungtrongchitr A."/>
            <person name="Tsui S.K.W."/>
        </authorList>
    </citation>
    <scope>NUCLEOTIDE SEQUENCE [LARGE SCALE GENOMIC DNA]</scope>
    <source>
        <strain evidence="2">PWHHKU_190912</strain>
    </source>
</reference>
<dbReference type="Proteomes" id="UP001148838">
    <property type="component" value="Unassembled WGS sequence"/>
</dbReference>
<evidence type="ECO:0008006" key="4">
    <source>
        <dbReference type="Google" id="ProtNLM"/>
    </source>
</evidence>
<name>A0ABQ8TD20_PERAM</name>
<dbReference type="SUPFAM" id="SSF46689">
    <property type="entry name" value="Homeodomain-like"/>
    <property type="match status" value="1"/>
</dbReference>
<evidence type="ECO:0000256" key="1">
    <source>
        <dbReference type="ARBA" id="ARBA00004123"/>
    </source>
</evidence>
<comment type="subcellular location">
    <subcellularLocation>
        <location evidence="1">Nucleus</location>
    </subcellularLocation>
</comment>
<evidence type="ECO:0000313" key="2">
    <source>
        <dbReference type="EMBL" id="KAJ4444464.1"/>
    </source>
</evidence>
<gene>
    <name evidence="2" type="ORF">ANN_06256</name>
</gene>
<accession>A0ABQ8TD20</accession>
<evidence type="ECO:0000313" key="3">
    <source>
        <dbReference type="Proteomes" id="UP001148838"/>
    </source>
</evidence>
<comment type="caution">
    <text evidence="2">The sequence shown here is derived from an EMBL/GenBank/DDBJ whole genome shotgun (WGS) entry which is preliminary data.</text>
</comment>
<keyword evidence="3" id="KW-1185">Reference proteome</keyword>
<dbReference type="InterPro" id="IPR009057">
    <property type="entry name" value="Homeodomain-like_sf"/>
</dbReference>
<dbReference type="EMBL" id="JAJSOF020000011">
    <property type="protein sequence ID" value="KAJ4444464.1"/>
    <property type="molecule type" value="Genomic_DNA"/>
</dbReference>
<protein>
    <recommendedName>
        <fullName evidence="4">HTH psq-type domain-containing protein</fullName>
    </recommendedName>
</protein>